<reference evidence="2 3" key="1">
    <citation type="journal article" date="2014" name="Genome Biol. Evol.">
        <title>The genome of the myxosporean Thelohanellus kitauei shows adaptations to nutrient acquisition within its fish host.</title>
        <authorList>
            <person name="Yang Y."/>
            <person name="Xiong J."/>
            <person name="Zhou Z."/>
            <person name="Huo F."/>
            <person name="Miao W."/>
            <person name="Ran C."/>
            <person name="Liu Y."/>
            <person name="Zhang J."/>
            <person name="Feng J."/>
            <person name="Wang M."/>
            <person name="Wang M."/>
            <person name="Wang L."/>
            <person name="Yao B."/>
        </authorList>
    </citation>
    <scope>NUCLEOTIDE SEQUENCE [LARGE SCALE GENOMIC DNA]</scope>
    <source>
        <strain evidence="2">Wuqing</strain>
    </source>
</reference>
<accession>A0A0C2JNA4</accession>
<evidence type="ECO:0000313" key="3">
    <source>
        <dbReference type="Proteomes" id="UP000031668"/>
    </source>
</evidence>
<evidence type="ECO:0000256" key="1">
    <source>
        <dbReference type="SAM" id="Phobius"/>
    </source>
</evidence>
<sequence length="252" mass="29037">MELFKTSSQTWTNIKCKSSNKKCQLELSQCNVSFGKLNTVNYRHFSTDHRFIFRKDAEYIIPRNKIFYDFPTSYNYTARDPFELTFYSINVQFLQNSKKIPDLSQELIISQIPYWTDTTDAEYSCKDDIETTKIQSETTDSQSIIDTTCTTDSESSIDTTFTTDSESSIDKTFTTDSETIIDTTFITTDYTDDMLTDISETSVENNTTETVHVDMIIMKQTFEEESTIILFIIKISFAAGSICILIFSRINL</sequence>
<dbReference type="Proteomes" id="UP000031668">
    <property type="component" value="Unassembled WGS sequence"/>
</dbReference>
<protein>
    <submittedName>
        <fullName evidence="2">Uncharacterized protein</fullName>
    </submittedName>
</protein>
<dbReference type="EMBL" id="JWZT01001949">
    <property type="protein sequence ID" value="KII70848.1"/>
    <property type="molecule type" value="Genomic_DNA"/>
</dbReference>
<proteinExistence type="predicted"/>
<evidence type="ECO:0000313" key="2">
    <source>
        <dbReference type="EMBL" id="KII70848.1"/>
    </source>
</evidence>
<name>A0A0C2JNA4_THEKT</name>
<keyword evidence="3" id="KW-1185">Reference proteome</keyword>
<organism evidence="2 3">
    <name type="scientific">Thelohanellus kitauei</name>
    <name type="common">Myxosporean</name>
    <dbReference type="NCBI Taxonomy" id="669202"/>
    <lineage>
        <taxon>Eukaryota</taxon>
        <taxon>Metazoa</taxon>
        <taxon>Cnidaria</taxon>
        <taxon>Myxozoa</taxon>
        <taxon>Myxosporea</taxon>
        <taxon>Bivalvulida</taxon>
        <taxon>Platysporina</taxon>
        <taxon>Myxobolidae</taxon>
        <taxon>Thelohanellus</taxon>
    </lineage>
</organism>
<comment type="caution">
    <text evidence="2">The sequence shown here is derived from an EMBL/GenBank/DDBJ whole genome shotgun (WGS) entry which is preliminary data.</text>
</comment>
<keyword evidence="1" id="KW-0812">Transmembrane</keyword>
<gene>
    <name evidence="2" type="ORF">RF11_00748</name>
</gene>
<dbReference type="AlphaFoldDB" id="A0A0C2JNA4"/>
<keyword evidence="1" id="KW-0472">Membrane</keyword>
<feature type="transmembrane region" description="Helical" evidence="1">
    <location>
        <begin position="228"/>
        <end position="247"/>
    </location>
</feature>
<keyword evidence="1" id="KW-1133">Transmembrane helix</keyword>